<sequence length="299" mass="31285">MIDIDLGTPVSKAIDWLTENLGPVFDGISTVMLELVNAVLTVLTAPHALVVTGVFTLLALSTKKWGFVVFTLVSFLLIQGMDLWIPAMESLAVVIVASAIAVGIGVPIGVWAARSGRASGVVRPILDFMQTLPVFVYLIPAVFFFGIGAVPGVVATTVFAIPPAVRLTELGIRQVDKEVVEAALAFGAKPRQLLRDVQLPMAMPSIMAGVNQVIMLALSMVVIAGMVGAGGLGSIVVRGISTLDIGAGFQGGLSVVILAIFLDRFTGAFAAPRRRRGRLAALVARRSQTTRPAALSSAS</sequence>
<feature type="transmembrane region" description="Helical" evidence="7">
    <location>
        <begin position="134"/>
        <end position="161"/>
    </location>
</feature>
<evidence type="ECO:0000256" key="4">
    <source>
        <dbReference type="ARBA" id="ARBA00022692"/>
    </source>
</evidence>
<keyword evidence="10" id="KW-1185">Reference proteome</keyword>
<accession>A0A941FAH1</accession>
<comment type="caution">
    <text evidence="9">The sequence shown here is derived from an EMBL/GenBank/DDBJ whole genome shotgun (WGS) entry which is preliminary data.</text>
</comment>
<feature type="domain" description="ABC transmembrane type-1" evidence="8">
    <location>
        <begin position="87"/>
        <end position="266"/>
    </location>
</feature>
<name>A0A941FAH1_9ACTN</name>
<dbReference type="GO" id="GO:0015226">
    <property type="term" value="F:carnitine transmembrane transporter activity"/>
    <property type="evidence" value="ECO:0007669"/>
    <property type="project" value="TreeGrafter"/>
</dbReference>
<keyword evidence="5 7" id="KW-1133">Transmembrane helix</keyword>
<dbReference type="GO" id="GO:0031460">
    <property type="term" value="P:glycine betaine transport"/>
    <property type="evidence" value="ECO:0007669"/>
    <property type="project" value="TreeGrafter"/>
</dbReference>
<proteinExistence type="inferred from homology"/>
<dbReference type="GO" id="GO:0043190">
    <property type="term" value="C:ATP-binding cassette (ABC) transporter complex"/>
    <property type="evidence" value="ECO:0007669"/>
    <property type="project" value="TreeGrafter"/>
</dbReference>
<dbReference type="GO" id="GO:0015871">
    <property type="term" value="P:choline transport"/>
    <property type="evidence" value="ECO:0007669"/>
    <property type="project" value="TreeGrafter"/>
</dbReference>
<protein>
    <submittedName>
        <fullName evidence="9">Proline/glycine betaine ABC transporter permease</fullName>
    </submittedName>
</protein>
<evidence type="ECO:0000256" key="6">
    <source>
        <dbReference type="ARBA" id="ARBA00023136"/>
    </source>
</evidence>
<dbReference type="PANTHER" id="PTHR47737">
    <property type="entry name" value="GLYCINE BETAINE/PROLINE BETAINE TRANSPORT SYSTEM PERMEASE PROTEIN PROW"/>
    <property type="match status" value="1"/>
</dbReference>
<gene>
    <name evidence="9" type="ORF">KEF29_16855</name>
</gene>
<dbReference type="AlphaFoldDB" id="A0A941FAH1"/>
<dbReference type="InterPro" id="IPR035906">
    <property type="entry name" value="MetI-like_sf"/>
</dbReference>
<keyword evidence="2 7" id="KW-0813">Transport</keyword>
<dbReference type="FunFam" id="1.10.3720.10:FF:000001">
    <property type="entry name" value="Glycine betaine ABC transporter, permease"/>
    <property type="match status" value="1"/>
</dbReference>
<keyword evidence="3" id="KW-1003">Cell membrane</keyword>
<dbReference type="PANTHER" id="PTHR47737:SF1">
    <property type="entry name" value="GLYCINE BETAINE_PROLINE BETAINE TRANSPORT SYSTEM PERMEASE PROTEIN PROW"/>
    <property type="match status" value="1"/>
</dbReference>
<feature type="transmembrane region" description="Helical" evidence="7">
    <location>
        <begin position="91"/>
        <end position="113"/>
    </location>
</feature>
<keyword evidence="6 7" id="KW-0472">Membrane</keyword>
<dbReference type="Gene3D" id="1.10.3720.10">
    <property type="entry name" value="MetI-like"/>
    <property type="match status" value="1"/>
</dbReference>
<evidence type="ECO:0000256" key="2">
    <source>
        <dbReference type="ARBA" id="ARBA00022448"/>
    </source>
</evidence>
<dbReference type="Proteomes" id="UP000682308">
    <property type="component" value="Unassembled WGS sequence"/>
</dbReference>
<keyword evidence="4 7" id="KW-0812">Transmembrane</keyword>
<feature type="transmembrane region" description="Helical" evidence="7">
    <location>
        <begin position="213"/>
        <end position="236"/>
    </location>
</feature>
<dbReference type="EMBL" id="JAGTPG010000002">
    <property type="protein sequence ID" value="MBR8640433.1"/>
    <property type="molecule type" value="Genomic_DNA"/>
</dbReference>
<evidence type="ECO:0000256" key="1">
    <source>
        <dbReference type="ARBA" id="ARBA00004141"/>
    </source>
</evidence>
<evidence type="ECO:0000259" key="8">
    <source>
        <dbReference type="PROSITE" id="PS50928"/>
    </source>
</evidence>
<feature type="transmembrane region" description="Helical" evidence="7">
    <location>
        <begin position="65"/>
        <end position="85"/>
    </location>
</feature>
<feature type="transmembrane region" description="Helical" evidence="7">
    <location>
        <begin position="243"/>
        <end position="262"/>
    </location>
</feature>
<dbReference type="CDD" id="cd06261">
    <property type="entry name" value="TM_PBP2"/>
    <property type="match status" value="1"/>
</dbReference>
<dbReference type="InterPro" id="IPR000515">
    <property type="entry name" value="MetI-like"/>
</dbReference>
<comment type="similarity">
    <text evidence="7">Belongs to the binding-protein-dependent transport system permease family.</text>
</comment>
<dbReference type="GO" id="GO:0005275">
    <property type="term" value="F:amine transmembrane transporter activity"/>
    <property type="evidence" value="ECO:0007669"/>
    <property type="project" value="TreeGrafter"/>
</dbReference>
<evidence type="ECO:0000256" key="3">
    <source>
        <dbReference type="ARBA" id="ARBA00022475"/>
    </source>
</evidence>
<dbReference type="PROSITE" id="PS50928">
    <property type="entry name" value="ABC_TM1"/>
    <property type="match status" value="1"/>
</dbReference>
<evidence type="ECO:0000313" key="10">
    <source>
        <dbReference type="Proteomes" id="UP000682308"/>
    </source>
</evidence>
<dbReference type="SUPFAM" id="SSF161098">
    <property type="entry name" value="MetI-like"/>
    <property type="match status" value="1"/>
</dbReference>
<evidence type="ECO:0000256" key="5">
    <source>
        <dbReference type="ARBA" id="ARBA00022989"/>
    </source>
</evidence>
<evidence type="ECO:0000313" key="9">
    <source>
        <dbReference type="EMBL" id="MBR8640433.1"/>
    </source>
</evidence>
<evidence type="ECO:0000256" key="7">
    <source>
        <dbReference type="RuleBase" id="RU363032"/>
    </source>
</evidence>
<organism evidence="9 10">
    <name type="scientific">Streptomyces tuirus</name>
    <dbReference type="NCBI Taxonomy" id="68278"/>
    <lineage>
        <taxon>Bacteria</taxon>
        <taxon>Bacillati</taxon>
        <taxon>Actinomycetota</taxon>
        <taxon>Actinomycetes</taxon>
        <taxon>Kitasatosporales</taxon>
        <taxon>Streptomycetaceae</taxon>
        <taxon>Streptomyces</taxon>
    </lineage>
</organism>
<comment type="subcellular location">
    <subcellularLocation>
        <location evidence="7">Cell membrane</location>
        <topology evidence="7">Multi-pass membrane protein</topology>
    </subcellularLocation>
    <subcellularLocation>
        <location evidence="1">Membrane</location>
        <topology evidence="1">Multi-pass membrane protein</topology>
    </subcellularLocation>
</comment>
<dbReference type="Pfam" id="PF00528">
    <property type="entry name" value="BPD_transp_1"/>
    <property type="match status" value="1"/>
</dbReference>
<feature type="transmembrane region" description="Helical" evidence="7">
    <location>
        <begin position="35"/>
        <end position="58"/>
    </location>
</feature>
<reference evidence="9 10" key="1">
    <citation type="submission" date="2021-04" db="EMBL/GenBank/DDBJ databases">
        <title>Characterization of the biosynthetic gene cluster of new lipopeptides with antitumor activity in the genome of the marine Streptomyces PHM034.</title>
        <authorList>
            <person name="Ceniceros A."/>
            <person name="Canedo L."/>
            <person name="Mendez C."/>
            <person name="Olano C."/>
            <person name="Schleissner C."/>
            <person name="Cuevas C."/>
            <person name="De La Calle F."/>
            <person name="Salas J.A."/>
        </authorList>
    </citation>
    <scope>NUCLEOTIDE SEQUENCE [LARGE SCALE GENOMIC DNA]</scope>
    <source>
        <strain evidence="9 10">PHM034</strain>
    </source>
</reference>